<evidence type="ECO:0000313" key="3">
    <source>
        <dbReference type="Proteomes" id="UP000285146"/>
    </source>
</evidence>
<feature type="compositionally biased region" description="Polar residues" evidence="1">
    <location>
        <begin position="464"/>
        <end position="478"/>
    </location>
</feature>
<feature type="compositionally biased region" description="Polar residues" evidence="1">
    <location>
        <begin position="356"/>
        <end position="367"/>
    </location>
</feature>
<dbReference type="EMBL" id="LKEB01000003">
    <property type="protein sequence ID" value="ROW16977.1"/>
    <property type="molecule type" value="Genomic_DNA"/>
</dbReference>
<proteinExistence type="predicted"/>
<feature type="compositionally biased region" description="Polar residues" evidence="1">
    <location>
        <begin position="1141"/>
        <end position="1151"/>
    </location>
</feature>
<evidence type="ECO:0000313" key="2">
    <source>
        <dbReference type="EMBL" id="ROW16977.1"/>
    </source>
</evidence>
<accession>A0A423XKI8</accession>
<feature type="compositionally biased region" description="Basic residues" evidence="1">
    <location>
        <begin position="184"/>
        <end position="203"/>
    </location>
</feature>
<feature type="region of interest" description="Disordered" evidence="1">
    <location>
        <begin position="119"/>
        <end position="145"/>
    </location>
</feature>
<feature type="region of interest" description="Disordered" evidence="1">
    <location>
        <begin position="79"/>
        <end position="107"/>
    </location>
</feature>
<name>A0A423XKI8_9PEZI</name>
<protein>
    <recommendedName>
        <fullName evidence="4">Protamine P1</fullName>
    </recommendedName>
</protein>
<feature type="compositionally biased region" description="Low complexity" evidence="1">
    <location>
        <begin position="327"/>
        <end position="338"/>
    </location>
</feature>
<feature type="compositionally biased region" description="Basic residues" evidence="1">
    <location>
        <begin position="222"/>
        <end position="232"/>
    </location>
</feature>
<reference evidence="2 3" key="1">
    <citation type="submission" date="2015-09" db="EMBL/GenBank/DDBJ databases">
        <title>Host preference determinants of Valsa canker pathogens revealed by comparative genomics.</title>
        <authorList>
            <person name="Yin Z."/>
            <person name="Huang L."/>
        </authorList>
    </citation>
    <scope>NUCLEOTIDE SEQUENCE [LARGE SCALE GENOMIC DNA]</scope>
    <source>
        <strain evidence="2 3">SXYLt</strain>
    </source>
</reference>
<feature type="compositionally biased region" description="Polar residues" evidence="1">
    <location>
        <begin position="252"/>
        <end position="271"/>
    </location>
</feature>
<dbReference type="Proteomes" id="UP000285146">
    <property type="component" value="Unassembled WGS sequence"/>
</dbReference>
<feature type="region of interest" description="Disordered" evidence="1">
    <location>
        <begin position="442"/>
        <end position="503"/>
    </location>
</feature>
<dbReference type="OrthoDB" id="5419922at2759"/>
<feature type="region of interest" description="Disordered" evidence="1">
    <location>
        <begin position="1125"/>
        <end position="1151"/>
    </location>
</feature>
<sequence>MPAPPLHQLGDEPIYCEAVHDSGVDAYSGSEDDYYEGPLHRRLHIEKKAIDFLAGHVPVLLSARLRGPFDSQHWNNPWRSRRASRQAVNPGTQTIRSNAPVEGGRGHDLDRVAEENFTNTQGTSLYPLPSPEITNPPSARKNPYMEEAEYNRVKTWREAVKGTSVSRDPFWLSIHDDSDDGSVTRKRSADKRWLHQRASKKRKSTDLKMSPPEESPSQAAAKTRKTHTRRPYQRVASSIQISSKHEDELATGVNSKDTTISTRIANNTGTPRSRRTEQRSPYRKLRRQEAETSEDELSMPSTTPTHKAAHPYADNPKTPIDNGSPKRSTTATHSASRSRSIREQAHRGRTQVEKIQASQMSARQRSNIETAKRLSKDAARIVVKVSRTKGEISGHRVLNSPKSVQAKEKMPDSAMAEPKTHAKILADVALSQQDRSFCFHTRSKSPLEDSAPPPGDPRDGIHPISSSKQLPVSSTTVGPTDGGPYAADEKNGETASADVMELDTDGKQRVPCEPIKESEDLGIAQLSKQIQPANEVLENDEAVRKEQNVKIDGLMTEDAIQNDDELEATSNVNVASEPESANGFEKNSDPIATEKIQVIVQTEYHEPSEPEWSTYLETQDLSIASAVTRAAVKEAHGTPLIEQGLDDPSDPKWTTYVDTQDTQDGLKTKDALEEDGDIIVINQGLKGTSDSDRDIQEESAAAELQIEDPQSHCEAAMDMTVTEPVDCKSEAEDDGGSDSQWPTHRGEIPRVDDDQASQPDHEPAQTAVPPVAHAEEAVQQLEVSDPAEDSDASKETTNDSIIPMPGSGAVADTRPGQDQPEMAMQTPCKTPLGIDNAQDVHMEGFPTGSGSVAETFSTIEHPQVTDAGILDERAPSIDPQQVQSQPSLDLQIPQPSENDVTTTPDSGFEQTTASLEQMHLQSPWTSNGNIEQQVRQATGKTDPEFDSGIVDPAEEVVPENATITDGSTSILEPLAGQVLPFPQLPQNPWLAHTPTHSNLPTPDFTMSIRAFSNFATPSPTKKRASFNGSILRDRFNTPVFQKPERRVHFAAFPGEDAENTECDNIIFVEDDVSYFDPSGHKTSTMRVPRPVARAASPPPLDVSCAEVGGLLDHDAKFAKHFEAMARRKKSPPRRTLKLLPSDSQQSTTASQGVGAMAEAFIQASQTRRGALEMAGADATEAEAAGDHNILPTEKAFSPIAIDRQEGQENIEPVDDVSAVLDNLGEFLDDTWGVGLAAGGEVAEETRIRAQPQTPQGKQTPRGMFDMVGDPMLALKFNVWAE</sequence>
<evidence type="ECO:0000256" key="1">
    <source>
        <dbReference type="SAM" id="MobiDB-lite"/>
    </source>
</evidence>
<keyword evidence="3" id="KW-1185">Reference proteome</keyword>
<dbReference type="STRING" id="1230097.A0A423XKI8"/>
<organism evidence="2 3">
    <name type="scientific">Cytospora leucostoma</name>
    <dbReference type="NCBI Taxonomy" id="1230097"/>
    <lineage>
        <taxon>Eukaryota</taxon>
        <taxon>Fungi</taxon>
        <taxon>Dikarya</taxon>
        <taxon>Ascomycota</taxon>
        <taxon>Pezizomycotina</taxon>
        <taxon>Sordariomycetes</taxon>
        <taxon>Sordariomycetidae</taxon>
        <taxon>Diaporthales</taxon>
        <taxon>Cytosporaceae</taxon>
        <taxon>Cytospora</taxon>
    </lineage>
</organism>
<gene>
    <name evidence="2" type="ORF">VPNG_01152</name>
</gene>
<feature type="compositionally biased region" description="Polar residues" evidence="1">
    <location>
        <begin position="86"/>
        <end position="97"/>
    </location>
</feature>
<feature type="region of interest" description="Disordered" evidence="1">
    <location>
        <begin position="726"/>
        <end position="831"/>
    </location>
</feature>
<feature type="region of interest" description="Disordered" evidence="1">
    <location>
        <begin position="878"/>
        <end position="908"/>
    </location>
</feature>
<dbReference type="InParanoid" id="A0A423XKI8"/>
<comment type="caution">
    <text evidence="2">The sequence shown here is derived from an EMBL/GenBank/DDBJ whole genome shotgun (WGS) entry which is preliminary data.</text>
</comment>
<feature type="compositionally biased region" description="Basic and acidic residues" evidence="1">
    <location>
        <begin position="744"/>
        <end position="763"/>
    </location>
</feature>
<feature type="compositionally biased region" description="Basic residues" evidence="1">
    <location>
        <begin position="1126"/>
        <end position="1136"/>
    </location>
</feature>
<feature type="region of interest" description="Disordered" evidence="1">
    <location>
        <begin position="170"/>
        <end position="367"/>
    </location>
</feature>
<evidence type="ECO:0008006" key="4">
    <source>
        <dbReference type="Google" id="ProtNLM"/>
    </source>
</evidence>
<feature type="compositionally biased region" description="Basic and acidic residues" evidence="1">
    <location>
        <begin position="340"/>
        <end position="352"/>
    </location>
</feature>